<evidence type="ECO:0000313" key="1">
    <source>
        <dbReference type="EMBL" id="KAF3763542.1"/>
    </source>
</evidence>
<protein>
    <submittedName>
        <fullName evidence="1">Uncharacterized protein</fullName>
    </submittedName>
</protein>
<accession>A0A9P4XZB5</accession>
<organism evidence="1 2">
    <name type="scientific">Cryphonectria parasitica (strain ATCC 38755 / EP155)</name>
    <dbReference type="NCBI Taxonomy" id="660469"/>
    <lineage>
        <taxon>Eukaryota</taxon>
        <taxon>Fungi</taxon>
        <taxon>Dikarya</taxon>
        <taxon>Ascomycota</taxon>
        <taxon>Pezizomycotina</taxon>
        <taxon>Sordariomycetes</taxon>
        <taxon>Sordariomycetidae</taxon>
        <taxon>Diaporthales</taxon>
        <taxon>Cryphonectriaceae</taxon>
        <taxon>Cryphonectria-Endothia species complex</taxon>
        <taxon>Cryphonectria</taxon>
    </lineage>
</organism>
<dbReference type="Proteomes" id="UP000803844">
    <property type="component" value="Unassembled WGS sequence"/>
</dbReference>
<dbReference type="RefSeq" id="XP_040774503.1">
    <property type="nucleotide sequence ID" value="XM_040923595.1"/>
</dbReference>
<reference evidence="1" key="1">
    <citation type="journal article" date="2020" name="Phytopathology">
        <title>Genome sequence of the chestnut blight fungus Cryphonectria parasitica EP155: A fundamental resource for an archetypical invasive plant pathogen.</title>
        <authorList>
            <person name="Crouch J.A."/>
            <person name="Dawe A."/>
            <person name="Aerts A."/>
            <person name="Barry K."/>
            <person name="Churchill A.C.L."/>
            <person name="Grimwood J."/>
            <person name="Hillman B."/>
            <person name="Milgroom M.G."/>
            <person name="Pangilinan J."/>
            <person name="Smith M."/>
            <person name="Salamov A."/>
            <person name="Schmutz J."/>
            <person name="Yadav J."/>
            <person name="Grigoriev I.V."/>
            <person name="Nuss D."/>
        </authorList>
    </citation>
    <scope>NUCLEOTIDE SEQUENCE</scope>
    <source>
        <strain evidence="1">EP155</strain>
    </source>
</reference>
<gene>
    <name evidence="1" type="ORF">M406DRAFT_357114</name>
</gene>
<proteinExistence type="predicted"/>
<dbReference type="GeneID" id="63840724"/>
<dbReference type="EMBL" id="MU032349">
    <property type="protein sequence ID" value="KAF3763542.1"/>
    <property type="molecule type" value="Genomic_DNA"/>
</dbReference>
<name>A0A9P4XZB5_CRYP1</name>
<evidence type="ECO:0000313" key="2">
    <source>
        <dbReference type="Proteomes" id="UP000803844"/>
    </source>
</evidence>
<comment type="caution">
    <text evidence="1">The sequence shown here is derived from an EMBL/GenBank/DDBJ whole genome shotgun (WGS) entry which is preliminary data.</text>
</comment>
<keyword evidence="2" id="KW-1185">Reference proteome</keyword>
<dbReference type="AlphaFoldDB" id="A0A9P4XZB5"/>
<sequence length="99" mass="10863">MAATRTQQRNVASTPDELTLRGALDLGLESGCLNHHRYTRCWKSNYAFTYACWHGLGLDPFSPSFCISFFLLLSSVPSFSCLPLDSSLPCPSLSSSKAL</sequence>